<sequence>MSGSGCGQRLAFVLVRAVVTGRHLDHARARRTGRVRHAVVAAHADGEFLGEQFGKLGRAESGGPARRASAGGVVACLVHAGGGDDVDACLLGDAGQPGGVAAHSRRGPLHEGLAAGRREVLCHGRCGGPPAERPAGDHRGLEQQVVMGVGHPQLAEW</sequence>
<proteinExistence type="predicted"/>
<gene>
    <name evidence="1" type="ORF">GCM10017786_10860</name>
</gene>
<dbReference type="EMBL" id="BNAU01000001">
    <property type="protein sequence ID" value="GHE82019.1"/>
    <property type="molecule type" value="Genomic_DNA"/>
</dbReference>
<accession>A0ABQ3II50</accession>
<organism evidence="1 2">
    <name type="scientific">Amycolatopsis deserti</name>
    <dbReference type="NCBI Taxonomy" id="185696"/>
    <lineage>
        <taxon>Bacteria</taxon>
        <taxon>Bacillati</taxon>
        <taxon>Actinomycetota</taxon>
        <taxon>Actinomycetes</taxon>
        <taxon>Pseudonocardiales</taxon>
        <taxon>Pseudonocardiaceae</taxon>
        <taxon>Amycolatopsis</taxon>
    </lineage>
</organism>
<evidence type="ECO:0000313" key="2">
    <source>
        <dbReference type="Proteomes" id="UP000605897"/>
    </source>
</evidence>
<evidence type="ECO:0000313" key="1">
    <source>
        <dbReference type="EMBL" id="GHE82019.1"/>
    </source>
</evidence>
<reference evidence="2" key="1">
    <citation type="journal article" date="2019" name="Int. J. Syst. Evol. Microbiol.">
        <title>The Global Catalogue of Microorganisms (GCM) 10K type strain sequencing project: providing services to taxonomists for standard genome sequencing and annotation.</title>
        <authorList>
            <consortium name="The Broad Institute Genomics Platform"/>
            <consortium name="The Broad Institute Genome Sequencing Center for Infectious Disease"/>
            <person name="Wu L."/>
            <person name="Ma J."/>
        </authorList>
    </citation>
    <scope>NUCLEOTIDE SEQUENCE [LARGE SCALE GENOMIC DNA]</scope>
    <source>
        <strain evidence="2">CGMCC 4.7677</strain>
    </source>
</reference>
<protein>
    <submittedName>
        <fullName evidence="1">Uncharacterized protein</fullName>
    </submittedName>
</protein>
<keyword evidence="2" id="KW-1185">Reference proteome</keyword>
<name>A0ABQ3II50_9PSEU</name>
<dbReference type="Proteomes" id="UP000605897">
    <property type="component" value="Unassembled WGS sequence"/>
</dbReference>
<comment type="caution">
    <text evidence="1">The sequence shown here is derived from an EMBL/GenBank/DDBJ whole genome shotgun (WGS) entry which is preliminary data.</text>
</comment>